<evidence type="ECO:0000256" key="5">
    <source>
        <dbReference type="ARBA" id="ARBA00023136"/>
    </source>
</evidence>
<evidence type="ECO:0000256" key="4">
    <source>
        <dbReference type="ARBA" id="ARBA00022989"/>
    </source>
</evidence>
<protein>
    <recommendedName>
        <fullName evidence="8">Gustatory receptor</fullName>
    </recommendedName>
</protein>
<feature type="transmembrane region" description="Helical" evidence="8">
    <location>
        <begin position="291"/>
        <end position="308"/>
    </location>
</feature>
<dbReference type="GO" id="GO:0043025">
    <property type="term" value="C:neuronal cell body"/>
    <property type="evidence" value="ECO:0007669"/>
    <property type="project" value="TreeGrafter"/>
</dbReference>
<evidence type="ECO:0000256" key="8">
    <source>
        <dbReference type="RuleBase" id="RU363108"/>
    </source>
</evidence>
<evidence type="ECO:0000256" key="3">
    <source>
        <dbReference type="ARBA" id="ARBA00022692"/>
    </source>
</evidence>
<reference evidence="10" key="1">
    <citation type="submission" date="2025-08" db="UniProtKB">
        <authorList>
            <consortium name="RefSeq"/>
        </authorList>
    </citation>
    <scope>IDENTIFICATION</scope>
    <source>
        <strain evidence="10">USDA-PBARC FA_bdor</strain>
        <tissue evidence="10">Whole organism</tissue>
    </source>
</reference>
<keyword evidence="7 8" id="KW-0807">Transducer</keyword>
<dbReference type="AlphaFoldDB" id="A0A9R1TFC6"/>
<dbReference type="Pfam" id="PF08395">
    <property type="entry name" value="7tm_7"/>
    <property type="match status" value="1"/>
</dbReference>
<keyword evidence="5 8" id="KW-0472">Membrane</keyword>
<evidence type="ECO:0000256" key="2">
    <source>
        <dbReference type="ARBA" id="ARBA00022475"/>
    </source>
</evidence>
<evidence type="ECO:0000313" key="10">
    <source>
        <dbReference type="RefSeq" id="XP_011308320.1"/>
    </source>
</evidence>
<dbReference type="GO" id="GO:0005886">
    <property type="term" value="C:plasma membrane"/>
    <property type="evidence" value="ECO:0007669"/>
    <property type="project" value="UniProtKB-SubCell"/>
</dbReference>
<comment type="function">
    <text evidence="8">Gustatory receptor which mediates acceptance or avoidance behavior, depending on its substrates.</text>
</comment>
<keyword evidence="2 8" id="KW-1003">Cell membrane</keyword>
<accession>A0A9R1TFC6</accession>
<dbReference type="GO" id="GO:0030425">
    <property type="term" value="C:dendrite"/>
    <property type="evidence" value="ECO:0007669"/>
    <property type="project" value="TreeGrafter"/>
</dbReference>
<keyword evidence="4 8" id="KW-1133">Transmembrane helix</keyword>
<keyword evidence="6 8" id="KW-0675">Receptor</keyword>
<keyword evidence="9" id="KW-1185">Reference proteome</keyword>
<dbReference type="GO" id="GO:0008049">
    <property type="term" value="P:male courtship behavior"/>
    <property type="evidence" value="ECO:0007669"/>
    <property type="project" value="TreeGrafter"/>
</dbReference>
<dbReference type="PANTHER" id="PTHR21143:SF133">
    <property type="entry name" value="GUSTATORY AND PHEROMONE RECEPTOR 32A-RELATED"/>
    <property type="match status" value="1"/>
</dbReference>
<dbReference type="GeneID" id="105269620"/>
<dbReference type="PANTHER" id="PTHR21143">
    <property type="entry name" value="INVERTEBRATE GUSTATORY RECEPTOR"/>
    <property type="match status" value="1"/>
</dbReference>
<dbReference type="GO" id="GO:0007635">
    <property type="term" value="P:chemosensory behavior"/>
    <property type="evidence" value="ECO:0007669"/>
    <property type="project" value="TreeGrafter"/>
</dbReference>
<sequence length="415" mass="47324">MPWRGRACFLMVYIFFKLIGLLPFGMKIGKSTGDSGDVSYSILGAIYNILLIPILMYMGSNSVAAMFDFDYPYKSRMIETIRVTKATVGTIVVILIWLHVTLTQDRAAKIANGLRNFDRTLINQKSIRRSPLVGLRIPVVFLINANLWMILLVIDVLQFGVYVERTFMATRLPSFVLNWFIIQYSLLLILLEMRFRAINEGLIRLSVTFTSTYTTTEITSDDFTVRRLLDIRNSYELLYKITRDISHLYSLPILFAITVSCGAIVDTSYYLIKPFFAGLQDLTSLLALDSVLYLAMELFPVTAMAISVTRIKNEMELTADAVHDLLSVVTTFRELKSQLKIFSLELLHRRVDFTAYGFFSLDCTLLHSIANMTGTYLVILMQFYSLNLKNECDSRCTDHPNPTIRFNATTPHGEL</sequence>
<feature type="transmembrane region" description="Helical" evidence="8">
    <location>
        <begin position="38"/>
        <end position="58"/>
    </location>
</feature>
<dbReference type="RefSeq" id="XP_011308320.1">
    <property type="nucleotide sequence ID" value="XM_011310018.1"/>
</dbReference>
<feature type="transmembrane region" description="Helical" evidence="8">
    <location>
        <begin position="7"/>
        <end position="26"/>
    </location>
</feature>
<gene>
    <name evidence="10" type="primary">LOC105269620</name>
</gene>
<evidence type="ECO:0000256" key="6">
    <source>
        <dbReference type="ARBA" id="ARBA00023170"/>
    </source>
</evidence>
<dbReference type="GO" id="GO:0007165">
    <property type="term" value="P:signal transduction"/>
    <property type="evidence" value="ECO:0007669"/>
    <property type="project" value="UniProtKB-KW"/>
</dbReference>
<feature type="transmembrane region" description="Helical" evidence="8">
    <location>
        <begin position="174"/>
        <end position="191"/>
    </location>
</feature>
<organism evidence="9 10">
    <name type="scientific">Fopius arisanus</name>
    <dbReference type="NCBI Taxonomy" id="64838"/>
    <lineage>
        <taxon>Eukaryota</taxon>
        <taxon>Metazoa</taxon>
        <taxon>Ecdysozoa</taxon>
        <taxon>Arthropoda</taxon>
        <taxon>Hexapoda</taxon>
        <taxon>Insecta</taxon>
        <taxon>Pterygota</taxon>
        <taxon>Neoptera</taxon>
        <taxon>Endopterygota</taxon>
        <taxon>Hymenoptera</taxon>
        <taxon>Apocrita</taxon>
        <taxon>Ichneumonoidea</taxon>
        <taxon>Braconidae</taxon>
        <taxon>Opiinae</taxon>
        <taxon>Fopius</taxon>
    </lineage>
</organism>
<comment type="caution">
    <text evidence="8">Lacks conserved residue(s) required for the propagation of feature annotation.</text>
</comment>
<proteinExistence type="inferred from homology"/>
<evidence type="ECO:0000256" key="1">
    <source>
        <dbReference type="ARBA" id="ARBA00004651"/>
    </source>
</evidence>
<name>A0A9R1TFC6_9HYME</name>
<feature type="transmembrane region" description="Helical" evidence="8">
    <location>
        <begin position="133"/>
        <end position="154"/>
    </location>
</feature>
<feature type="transmembrane region" description="Helical" evidence="8">
    <location>
        <begin position="248"/>
        <end position="271"/>
    </location>
</feature>
<dbReference type="InterPro" id="IPR013604">
    <property type="entry name" value="7TM_chemorcpt"/>
</dbReference>
<evidence type="ECO:0000256" key="7">
    <source>
        <dbReference type="ARBA" id="ARBA00023224"/>
    </source>
</evidence>
<dbReference type="GO" id="GO:0030424">
    <property type="term" value="C:axon"/>
    <property type="evidence" value="ECO:0007669"/>
    <property type="project" value="TreeGrafter"/>
</dbReference>
<dbReference type="Proteomes" id="UP000694866">
    <property type="component" value="Unplaced"/>
</dbReference>
<comment type="subcellular location">
    <subcellularLocation>
        <location evidence="1 8">Cell membrane</location>
        <topology evidence="1 8">Multi-pass membrane protein</topology>
    </subcellularLocation>
</comment>
<evidence type="ECO:0000313" key="9">
    <source>
        <dbReference type="Proteomes" id="UP000694866"/>
    </source>
</evidence>
<keyword evidence="3 8" id="KW-0812">Transmembrane</keyword>
<dbReference type="GO" id="GO:0050909">
    <property type="term" value="P:sensory perception of taste"/>
    <property type="evidence" value="ECO:0007669"/>
    <property type="project" value="InterPro"/>
</dbReference>
<comment type="similarity">
    <text evidence="8">Belongs to the insect chemoreceptor superfamily. Gustatory receptor (GR) family.</text>
</comment>
<dbReference type="KEGG" id="fas:105269620"/>
<dbReference type="OrthoDB" id="6366728at2759"/>